<dbReference type="OrthoDB" id="6605218at2759"/>
<keyword evidence="17" id="KW-1185">Reference proteome</keyword>
<dbReference type="GO" id="GO:0009298">
    <property type="term" value="P:GDP-mannose biosynthetic process"/>
    <property type="evidence" value="ECO:0007669"/>
    <property type="project" value="UniProtKB-UniPathway"/>
</dbReference>
<dbReference type="PIRSF" id="PIRSF001480">
    <property type="entry name" value="Mannose-6-phosphate_isomerase"/>
    <property type="match status" value="1"/>
</dbReference>
<dbReference type="Proteomes" id="UP000015241">
    <property type="component" value="Unassembled WGS sequence"/>
</dbReference>
<dbReference type="InterPro" id="IPR046457">
    <property type="entry name" value="PMI_typeI_cat"/>
</dbReference>
<evidence type="ECO:0000256" key="7">
    <source>
        <dbReference type="ARBA" id="ARBA00022723"/>
    </source>
</evidence>
<dbReference type="HOGENOM" id="CLU_026967_0_0_1"/>
<comment type="catalytic activity">
    <reaction evidence="1">
        <text>D-mannose 6-phosphate = D-fructose 6-phosphate</text>
        <dbReference type="Rhea" id="RHEA:12356"/>
        <dbReference type="ChEBI" id="CHEBI:58735"/>
        <dbReference type="ChEBI" id="CHEBI:61527"/>
        <dbReference type="EC" id="5.3.1.8"/>
    </reaction>
</comment>
<dbReference type="GO" id="GO:0004476">
    <property type="term" value="F:mannose-6-phosphate isomerase activity"/>
    <property type="evidence" value="ECO:0007669"/>
    <property type="project" value="UniProtKB-EC"/>
</dbReference>
<dbReference type="GO" id="GO:0005975">
    <property type="term" value="P:carbohydrate metabolic process"/>
    <property type="evidence" value="ECO:0007669"/>
    <property type="project" value="InterPro"/>
</dbReference>
<sequence>MIPIERYPKWLPNCLALRAAAPRIPGSTSDEKAPYAELWMGTHPSGTSYVARTYNTLASYLSAHPKLMGEKVVSCFRGAGTEEGNLPFLFKRRPDQKMAEALHKEQTDVYKDANHKPEMALALTPFTAMCGFLPPFGSRNFSALILPPITKKFLSAASSADPTSPEAQTALKDLFSSLITVEATSEARLADLVSRYEAGGASEQEAGIEDLVSRLDSQYPGDIGILSAFVLNYVKMQPGKAIFLPAGEPHAYISGDIIECMATSHNVIRAGRTAKLRDIPNLVLGLTCSAGDASRLMVKPAAAFNSAKYTALYDPPIPEFSVLQALVPACQTEAHPPIEGQSIGIVTEERFAGVGWREARCRGGRRSSGAGV</sequence>
<dbReference type="InterPro" id="IPR014710">
    <property type="entry name" value="RmlC-like_jellyroll"/>
</dbReference>
<name>S8FDD1_FOMSC</name>
<evidence type="ECO:0000256" key="10">
    <source>
        <dbReference type="ARBA" id="ARBA00029741"/>
    </source>
</evidence>
<dbReference type="AlphaFoldDB" id="S8FDD1"/>
<reference evidence="16 17" key="1">
    <citation type="journal article" date="2012" name="Science">
        <title>The Paleozoic origin of enzymatic lignin decomposition reconstructed from 31 fungal genomes.</title>
        <authorList>
            <person name="Floudas D."/>
            <person name="Binder M."/>
            <person name="Riley R."/>
            <person name="Barry K."/>
            <person name="Blanchette R.A."/>
            <person name="Henrissat B."/>
            <person name="Martinez A.T."/>
            <person name="Otillar R."/>
            <person name="Spatafora J.W."/>
            <person name="Yadav J.S."/>
            <person name="Aerts A."/>
            <person name="Benoit I."/>
            <person name="Boyd A."/>
            <person name="Carlson A."/>
            <person name="Copeland A."/>
            <person name="Coutinho P.M."/>
            <person name="de Vries R.P."/>
            <person name="Ferreira P."/>
            <person name="Findley K."/>
            <person name="Foster B."/>
            <person name="Gaskell J."/>
            <person name="Glotzer D."/>
            <person name="Gorecki P."/>
            <person name="Heitman J."/>
            <person name="Hesse C."/>
            <person name="Hori C."/>
            <person name="Igarashi K."/>
            <person name="Jurgens J.A."/>
            <person name="Kallen N."/>
            <person name="Kersten P."/>
            <person name="Kohler A."/>
            <person name="Kuees U."/>
            <person name="Kumar T.K.A."/>
            <person name="Kuo A."/>
            <person name="LaButti K."/>
            <person name="Larrondo L.F."/>
            <person name="Lindquist E."/>
            <person name="Ling A."/>
            <person name="Lombard V."/>
            <person name="Lucas S."/>
            <person name="Lundell T."/>
            <person name="Martin R."/>
            <person name="McLaughlin D.J."/>
            <person name="Morgenstern I."/>
            <person name="Morin E."/>
            <person name="Murat C."/>
            <person name="Nagy L.G."/>
            <person name="Nolan M."/>
            <person name="Ohm R.A."/>
            <person name="Patyshakuliyeva A."/>
            <person name="Rokas A."/>
            <person name="Ruiz-Duenas F.J."/>
            <person name="Sabat G."/>
            <person name="Salamov A."/>
            <person name="Samejima M."/>
            <person name="Schmutz J."/>
            <person name="Slot J.C."/>
            <person name="St John F."/>
            <person name="Stenlid J."/>
            <person name="Sun H."/>
            <person name="Sun S."/>
            <person name="Syed K."/>
            <person name="Tsang A."/>
            <person name="Wiebenga A."/>
            <person name="Young D."/>
            <person name="Pisabarro A."/>
            <person name="Eastwood D.C."/>
            <person name="Martin F."/>
            <person name="Cullen D."/>
            <person name="Grigoriev I.V."/>
            <person name="Hibbett D.S."/>
        </authorList>
    </citation>
    <scope>NUCLEOTIDE SEQUENCE</scope>
    <source>
        <strain evidence="17">FP-58527</strain>
    </source>
</reference>
<dbReference type="PROSITE" id="PS00965">
    <property type="entry name" value="PMI_I_1"/>
    <property type="match status" value="1"/>
</dbReference>
<keyword evidence="9" id="KW-0413">Isomerase</keyword>
<evidence type="ECO:0000256" key="1">
    <source>
        <dbReference type="ARBA" id="ARBA00000757"/>
    </source>
</evidence>
<organism evidence="16 17">
    <name type="scientific">Fomitopsis schrenkii</name>
    <name type="common">Brown rot fungus</name>
    <dbReference type="NCBI Taxonomy" id="2126942"/>
    <lineage>
        <taxon>Eukaryota</taxon>
        <taxon>Fungi</taxon>
        <taxon>Dikarya</taxon>
        <taxon>Basidiomycota</taxon>
        <taxon>Agaricomycotina</taxon>
        <taxon>Agaricomycetes</taxon>
        <taxon>Polyporales</taxon>
        <taxon>Fomitopsis</taxon>
    </lineage>
</organism>
<dbReference type="FunCoup" id="S8FDD1">
    <property type="interactions" value="410"/>
</dbReference>
<dbReference type="eggNOG" id="KOG2757">
    <property type="taxonomic scope" value="Eukaryota"/>
</dbReference>
<evidence type="ECO:0000256" key="4">
    <source>
        <dbReference type="ARBA" id="ARBA00010772"/>
    </source>
</evidence>
<protein>
    <recommendedName>
        <fullName evidence="6">Mannose-6-phosphate isomerase</fullName>
        <ecNumber evidence="5">5.3.1.8</ecNumber>
    </recommendedName>
    <alternativeName>
        <fullName evidence="10">Phosphohexomutase</fullName>
    </alternativeName>
    <alternativeName>
        <fullName evidence="11">Phosphomannose isomerase</fullName>
    </alternativeName>
</protein>
<keyword evidence="7 13" id="KW-0479">Metal-binding</keyword>
<feature type="binding site" evidence="13">
    <location>
        <position position="250"/>
    </location>
    <ligand>
        <name>Zn(2+)</name>
        <dbReference type="ChEBI" id="CHEBI:29105"/>
    </ligand>
</feature>
<dbReference type="Pfam" id="PF20511">
    <property type="entry name" value="PMI_typeI_cat"/>
    <property type="match status" value="1"/>
</dbReference>
<evidence type="ECO:0000256" key="8">
    <source>
        <dbReference type="ARBA" id="ARBA00022833"/>
    </source>
</evidence>
<dbReference type="NCBIfam" id="TIGR00218">
    <property type="entry name" value="manA"/>
    <property type="match status" value="1"/>
</dbReference>
<dbReference type="InterPro" id="IPR016305">
    <property type="entry name" value="Mannose-6-P_Isomerase"/>
</dbReference>
<comment type="similarity">
    <text evidence="4">Belongs to the mannose-6-phosphate isomerase type 1 family.</text>
</comment>
<evidence type="ECO:0000256" key="12">
    <source>
        <dbReference type="PIRSR" id="PIRSR001480-1"/>
    </source>
</evidence>
<feature type="binding site" evidence="13">
    <location>
        <position position="118"/>
    </location>
    <ligand>
        <name>Zn(2+)</name>
        <dbReference type="ChEBI" id="CHEBI:29105"/>
    </ligand>
</feature>
<comment type="cofactor">
    <cofactor evidence="13">
        <name>Zn(2+)</name>
        <dbReference type="ChEBI" id="CHEBI:29105"/>
    </cofactor>
    <text evidence="13">Binds 1 zinc ion per subunit.</text>
</comment>
<dbReference type="PRINTS" id="PR00714">
    <property type="entry name" value="MAN6PISMRASE"/>
</dbReference>
<dbReference type="STRING" id="743788.S8FDD1"/>
<feature type="domain" description="Phosphomannose isomerase type I catalytic" evidence="14">
    <location>
        <begin position="24"/>
        <end position="133"/>
    </location>
</feature>
<accession>S8FDD1</accession>
<dbReference type="Gene3D" id="2.60.120.10">
    <property type="entry name" value="Jelly Rolls"/>
    <property type="match status" value="2"/>
</dbReference>
<evidence type="ECO:0000256" key="6">
    <source>
        <dbReference type="ARBA" id="ARBA00018236"/>
    </source>
</evidence>
<gene>
    <name evidence="16" type="ORF">FOMPIDRAFT_1030878</name>
</gene>
<comment type="pathway">
    <text evidence="3">Nucleotide-sugar biosynthesis; GDP-alpha-D-mannose biosynthesis; alpha-D-mannose 1-phosphate from D-fructose 6-phosphate: step 1/2.</text>
</comment>
<dbReference type="InterPro" id="IPR011051">
    <property type="entry name" value="RmlC_Cupin_sf"/>
</dbReference>
<evidence type="ECO:0000256" key="13">
    <source>
        <dbReference type="PIRSR" id="PIRSR001480-2"/>
    </source>
</evidence>
<proteinExistence type="inferred from homology"/>
<evidence type="ECO:0000256" key="9">
    <source>
        <dbReference type="ARBA" id="ARBA00023235"/>
    </source>
</evidence>
<dbReference type="PANTHER" id="PTHR10309:SF0">
    <property type="entry name" value="MANNOSE-6-PHOSPHATE ISOMERASE"/>
    <property type="match status" value="1"/>
</dbReference>
<evidence type="ECO:0000259" key="15">
    <source>
        <dbReference type="Pfam" id="PF20512"/>
    </source>
</evidence>
<dbReference type="SUPFAM" id="SSF51182">
    <property type="entry name" value="RmlC-like cupins"/>
    <property type="match status" value="1"/>
</dbReference>
<keyword evidence="8 13" id="KW-0862">Zinc</keyword>
<evidence type="ECO:0000256" key="5">
    <source>
        <dbReference type="ARBA" id="ARBA00011956"/>
    </source>
</evidence>
<dbReference type="GO" id="GO:0005829">
    <property type="term" value="C:cytosol"/>
    <property type="evidence" value="ECO:0007669"/>
    <property type="project" value="TreeGrafter"/>
</dbReference>
<dbReference type="InterPro" id="IPR046458">
    <property type="entry name" value="PMI_typeI_hel"/>
</dbReference>
<dbReference type="PANTHER" id="PTHR10309">
    <property type="entry name" value="MANNOSE-6-PHOSPHATE ISOMERASE"/>
    <property type="match status" value="1"/>
</dbReference>
<dbReference type="EC" id="5.3.1.8" evidence="5"/>
<dbReference type="InParanoid" id="S8FDD1"/>
<feature type="active site" evidence="12">
    <location>
        <position position="269"/>
    </location>
</feature>
<evidence type="ECO:0000259" key="14">
    <source>
        <dbReference type="Pfam" id="PF20511"/>
    </source>
</evidence>
<dbReference type="GO" id="GO:0008270">
    <property type="term" value="F:zinc ion binding"/>
    <property type="evidence" value="ECO:0007669"/>
    <property type="project" value="InterPro"/>
</dbReference>
<dbReference type="InterPro" id="IPR001250">
    <property type="entry name" value="Man6P_Isoase-1"/>
</dbReference>
<comment type="function">
    <text evidence="2">Involved in the synthesis of the GDP-mannose and dolichol-phosphate-mannose required for a number of critical mannosyl transfer reactions.</text>
</comment>
<feature type="domain" description="Phosphomannose isomerase type I helical insertion" evidence="15">
    <location>
        <begin position="157"/>
        <end position="231"/>
    </location>
</feature>
<dbReference type="Gene3D" id="1.10.441.10">
    <property type="entry name" value="Phosphomannose Isomerase, domain 2"/>
    <property type="match status" value="1"/>
</dbReference>
<evidence type="ECO:0000256" key="3">
    <source>
        <dbReference type="ARBA" id="ARBA00004666"/>
    </source>
</evidence>
<evidence type="ECO:0000256" key="11">
    <source>
        <dbReference type="ARBA" id="ARBA00030762"/>
    </source>
</evidence>
<dbReference type="CDD" id="cd07011">
    <property type="entry name" value="cupin_PMI_type_I_N"/>
    <property type="match status" value="1"/>
</dbReference>
<evidence type="ECO:0000313" key="17">
    <source>
        <dbReference type="Proteomes" id="UP000015241"/>
    </source>
</evidence>
<evidence type="ECO:0000313" key="16">
    <source>
        <dbReference type="EMBL" id="EPS99550.1"/>
    </source>
</evidence>
<dbReference type="InterPro" id="IPR018050">
    <property type="entry name" value="Pmannose_isomerase-type1_CS"/>
</dbReference>
<dbReference type="EMBL" id="KE504156">
    <property type="protein sequence ID" value="EPS99550.1"/>
    <property type="molecule type" value="Genomic_DNA"/>
</dbReference>
<dbReference type="Pfam" id="PF20512">
    <property type="entry name" value="PMI_typeI_hel"/>
    <property type="match status" value="1"/>
</dbReference>
<dbReference type="UniPathway" id="UPA00126">
    <property type="reaction ID" value="UER00423"/>
</dbReference>
<evidence type="ECO:0000256" key="2">
    <source>
        <dbReference type="ARBA" id="ARBA00002564"/>
    </source>
</evidence>